<evidence type="ECO:0000313" key="9">
    <source>
        <dbReference type="Proteomes" id="UP000199707"/>
    </source>
</evidence>
<evidence type="ECO:0000256" key="5">
    <source>
        <dbReference type="SAM" id="Phobius"/>
    </source>
</evidence>
<feature type="transmembrane region" description="Helical" evidence="5">
    <location>
        <begin position="301"/>
        <end position="322"/>
    </location>
</feature>
<dbReference type="AlphaFoldDB" id="A0A1G4VL44"/>
<comment type="subcellular location">
    <subcellularLocation>
        <location evidence="1">Cell membrane</location>
        <topology evidence="1">Multi-pass membrane protein</topology>
    </subcellularLocation>
</comment>
<dbReference type="STRING" id="1502745.SAMN02799620_01226"/>
<dbReference type="KEGG" id="mflu:HZU40_31645"/>
<keyword evidence="3 5" id="KW-1133">Transmembrane helix</keyword>
<keyword evidence="2 5" id="KW-0812">Transmembrane</keyword>
<dbReference type="PANTHER" id="PTHR23537:SF1">
    <property type="entry name" value="SUGAR TRANSPORTER"/>
    <property type="match status" value="1"/>
</dbReference>
<accession>A0A1G4VL44</accession>
<dbReference type="EMBL" id="CP059894">
    <property type="protein sequence ID" value="QNJ92620.1"/>
    <property type="molecule type" value="Genomic_DNA"/>
</dbReference>
<evidence type="ECO:0000256" key="2">
    <source>
        <dbReference type="ARBA" id="ARBA00022692"/>
    </source>
</evidence>
<gene>
    <name evidence="7" type="ORF">HZU40_31645</name>
    <name evidence="8" type="ORF">SAMN02799620_01226</name>
</gene>
<dbReference type="EMBL" id="FMUB01000002">
    <property type="protein sequence ID" value="SCX08376.1"/>
    <property type="molecule type" value="Genomic_DNA"/>
</dbReference>
<feature type="transmembrane region" description="Helical" evidence="5">
    <location>
        <begin position="362"/>
        <end position="384"/>
    </location>
</feature>
<sequence length="421" mass="42588">MRRHLHTSVLPTAAALAAAMGVGRFVYTPILPMMTAQTGLTAHSGGHLATANYLGYLGGAVATMLSPRLARSGPACRAALVAIVASMAAMPLTLNLFAWLTLRTLAGFASAVVFVIAVNTLLERLPEKAGWGFGGVGAGIALSAVLVLALPAHTGWRTAWWSAAALAAVLGALGVLVHPQPVTATAATARARTHRGSADSPVASLLPAGRAGSTRFVLLFTGYTLEGIGYIIAGTFLVAAVAQHSPGALGNSVWLVVGLAVIPSAALWARLGKRHGQPAMLTVALALQAAGIALACRGSVAASLTGALLFGGTFIGVSTLAMAEGRLLGVRGAVAVLTVGYSVGQILGPLLVAPLLDGGYPPALVASALIVSLAALATAAVWVIGRKPRIGVEHSQTACITCEFVDDGVDDRIGFIPAPHQ</sequence>
<evidence type="ECO:0000256" key="3">
    <source>
        <dbReference type="ARBA" id="ARBA00022989"/>
    </source>
</evidence>
<dbReference type="PROSITE" id="PS50850">
    <property type="entry name" value="MFS"/>
    <property type="match status" value="1"/>
</dbReference>
<reference evidence="7 10" key="3">
    <citation type="submission" date="2020-07" db="EMBL/GenBank/DDBJ databases">
        <title>Draft genome sequence of four isobutane-metabolizing strains capable of cometabolically degrading diverse ether contaminants.</title>
        <authorList>
            <person name="Chen W."/>
            <person name="Faulkner N."/>
            <person name="Smith C."/>
            <person name="Hyman M."/>
        </authorList>
    </citation>
    <scope>NUCLEOTIDE SEQUENCE [LARGE SCALE GENOMIC DNA]</scope>
    <source>
        <strain evidence="7 10">2A</strain>
    </source>
</reference>
<dbReference type="Proteomes" id="UP000199707">
    <property type="component" value="Unassembled WGS sequence"/>
</dbReference>
<dbReference type="Gene3D" id="1.20.1250.20">
    <property type="entry name" value="MFS general substrate transporter like domains"/>
    <property type="match status" value="2"/>
</dbReference>
<dbReference type="InterPro" id="IPR020846">
    <property type="entry name" value="MFS_dom"/>
</dbReference>
<evidence type="ECO:0000259" key="6">
    <source>
        <dbReference type="PROSITE" id="PS50850"/>
    </source>
</evidence>
<feature type="domain" description="Major facilitator superfamily (MFS) profile" evidence="6">
    <location>
        <begin position="9"/>
        <end position="389"/>
    </location>
</feature>
<reference evidence="9" key="2">
    <citation type="submission" date="2016-10" db="EMBL/GenBank/DDBJ databases">
        <authorList>
            <person name="Varghese N."/>
            <person name="Submissions S."/>
        </authorList>
    </citation>
    <scope>NUCLEOTIDE SEQUENCE [LARGE SCALE GENOMIC DNA]</scope>
    <source>
        <strain evidence="9">UNC267MFSha1.1M11</strain>
    </source>
</reference>
<feature type="transmembrane region" description="Helical" evidence="5">
    <location>
        <begin position="253"/>
        <end position="271"/>
    </location>
</feature>
<evidence type="ECO:0000256" key="1">
    <source>
        <dbReference type="ARBA" id="ARBA00004651"/>
    </source>
</evidence>
<dbReference type="GO" id="GO:0005886">
    <property type="term" value="C:plasma membrane"/>
    <property type="evidence" value="ECO:0007669"/>
    <property type="project" value="UniProtKB-SubCell"/>
</dbReference>
<name>A0A1G4VL44_9MYCO</name>
<feature type="transmembrane region" description="Helical" evidence="5">
    <location>
        <begin position="129"/>
        <end position="152"/>
    </location>
</feature>
<feature type="transmembrane region" description="Helical" evidence="5">
    <location>
        <begin position="105"/>
        <end position="122"/>
    </location>
</feature>
<dbReference type="InterPro" id="IPR010645">
    <property type="entry name" value="MFS_4"/>
</dbReference>
<keyword evidence="4 5" id="KW-0472">Membrane</keyword>
<evidence type="ECO:0000313" key="8">
    <source>
        <dbReference type="EMBL" id="SCX08376.1"/>
    </source>
</evidence>
<feature type="transmembrane region" description="Helical" evidence="5">
    <location>
        <begin position="78"/>
        <end position="99"/>
    </location>
</feature>
<feature type="transmembrane region" description="Helical" evidence="5">
    <location>
        <begin position="216"/>
        <end position="241"/>
    </location>
</feature>
<dbReference type="GO" id="GO:0022857">
    <property type="term" value="F:transmembrane transporter activity"/>
    <property type="evidence" value="ECO:0007669"/>
    <property type="project" value="InterPro"/>
</dbReference>
<dbReference type="PANTHER" id="PTHR23537">
    <property type="match status" value="1"/>
</dbReference>
<feature type="transmembrane region" description="Helical" evidence="5">
    <location>
        <begin position="45"/>
        <end position="66"/>
    </location>
</feature>
<dbReference type="SUPFAM" id="SSF103473">
    <property type="entry name" value="MFS general substrate transporter"/>
    <property type="match status" value="1"/>
</dbReference>
<dbReference type="Proteomes" id="UP000515498">
    <property type="component" value="Chromosome"/>
</dbReference>
<dbReference type="Pfam" id="PF06779">
    <property type="entry name" value="MFS_4"/>
    <property type="match status" value="1"/>
</dbReference>
<feature type="transmembrane region" description="Helical" evidence="5">
    <location>
        <begin position="334"/>
        <end position="356"/>
    </location>
</feature>
<evidence type="ECO:0000313" key="10">
    <source>
        <dbReference type="Proteomes" id="UP000515498"/>
    </source>
</evidence>
<feature type="transmembrane region" description="Helical" evidence="5">
    <location>
        <begin position="278"/>
        <end position="295"/>
    </location>
</feature>
<evidence type="ECO:0000256" key="4">
    <source>
        <dbReference type="ARBA" id="ARBA00023136"/>
    </source>
</evidence>
<dbReference type="InterPro" id="IPR036259">
    <property type="entry name" value="MFS_trans_sf"/>
</dbReference>
<protein>
    <submittedName>
        <fullName evidence="8">Predicted arabinose efflux permease, MFS family</fullName>
    </submittedName>
    <submittedName>
        <fullName evidence="7">YbfB/YjiJ family MFS transporter</fullName>
    </submittedName>
</protein>
<reference evidence="8" key="1">
    <citation type="submission" date="2016-10" db="EMBL/GenBank/DDBJ databases">
        <authorList>
            <person name="de Groot N.N."/>
        </authorList>
    </citation>
    <scope>NUCLEOTIDE SEQUENCE [LARGE SCALE GENOMIC DNA]</scope>
    <source>
        <strain evidence="8">UNC267MFSha1.1M11</strain>
    </source>
</reference>
<feature type="transmembrane region" description="Helical" evidence="5">
    <location>
        <begin position="158"/>
        <end position="177"/>
    </location>
</feature>
<evidence type="ECO:0000313" key="7">
    <source>
        <dbReference type="EMBL" id="QNJ92620.1"/>
    </source>
</evidence>
<proteinExistence type="predicted"/>
<organism evidence="8 9">
    <name type="scientific">Mycolicibacterium fluoranthenivorans</name>
    <dbReference type="NCBI Taxonomy" id="258505"/>
    <lineage>
        <taxon>Bacteria</taxon>
        <taxon>Bacillati</taxon>
        <taxon>Actinomycetota</taxon>
        <taxon>Actinomycetes</taxon>
        <taxon>Mycobacteriales</taxon>
        <taxon>Mycobacteriaceae</taxon>
        <taxon>Mycolicibacterium</taxon>
    </lineage>
</organism>